<keyword evidence="2" id="KW-1185">Reference proteome</keyword>
<dbReference type="Proteomes" id="UP000829398">
    <property type="component" value="Chromosome 3"/>
</dbReference>
<evidence type="ECO:0000313" key="1">
    <source>
        <dbReference type="EMBL" id="KAH9786843.1"/>
    </source>
</evidence>
<gene>
    <name evidence="1" type="ORF">KPL71_010404</name>
</gene>
<dbReference type="EMBL" id="CM039172">
    <property type="protein sequence ID" value="KAH9786843.1"/>
    <property type="molecule type" value="Genomic_DNA"/>
</dbReference>
<keyword evidence="1" id="KW-0808">Transferase</keyword>
<protein>
    <submittedName>
        <fullName evidence="1">Protein kinase domain-containing protein</fullName>
    </submittedName>
</protein>
<proteinExistence type="predicted"/>
<reference evidence="2" key="1">
    <citation type="journal article" date="2023" name="Hortic. Res.">
        <title>A chromosome-level phased genome enabling allele-level studies in sweet orange: a case study on citrus Huanglongbing tolerance.</title>
        <authorList>
            <person name="Wu B."/>
            <person name="Yu Q."/>
            <person name="Deng Z."/>
            <person name="Duan Y."/>
            <person name="Luo F."/>
            <person name="Gmitter F. Jr."/>
        </authorList>
    </citation>
    <scope>NUCLEOTIDE SEQUENCE [LARGE SCALE GENOMIC DNA]</scope>
    <source>
        <strain evidence="2">cv. Valencia</strain>
    </source>
</reference>
<sequence length="1139" mass="128770">MSDVVSESTNTLQHTQNASTSLPTPTAAQPKTQASTTESHSIQITTIKLNGENFLRWSQSVRMYIRGRGKIGYLSGETKEPAADDATYPTWDAENSMVMTWLVNSMEEDISSNYMCYHTAKELWDNINQMYSDLGNQSQVYELTLKLGEIRQGEDTVTKYFNSLKQLWQDLDLFNDYEWKSSEDCKHFKKTVEDNRIFKFLIGLNVEFDEVRDRIIGRQPLPSIGEAFSEIRREESRRLVMLGKRNLVNTIENSALAASINAGRTATKKPDEKSRFWCDHCNKPRHTRETCWKIHGKPANWKGSHEGRFTRTPAAHEAESAPFNKEQMDHLLKLLKSNSGSLSTPNATIAQAGSKLNALSCHLPISHTPWIIDSGASDHMTSFSHLFHTYTPCSGHKKVRIADGSYSPIAGNGLINLSKTISLKNVLHVPKLTCNLLSGEKIREEENFWDDISNPLPKTLDCITKPIPQNEFSNEKIAIPNVVFETGDTKTILPNTAETVTGAEILPSVLKEQDKELLTYSRRNHTRSKRPSIPLAQGQPDTLSEESERNTGTLETSSHNLVPNPDEISEPTVNPMLDDNFNNYDVPIAIRKGKRSCTSHPMSKYLSYGKHSKKHNAFISKISNLHVPRNIQEALNDSDWKSAVMEEMNALRKSGTWEVVDLPMDKKTVGCKWVFTVKCKADGSIQRFKARLVAKGFTQTHGVDYQETFAPVAKINSIRVLLSLAANYNWPLHQLDIKNAFLNGNLEEEVFMSPPPGFEKVFGQNKVCRLKKSLYGLKQSPRAWFERFGRAVKSYGYNQSQADHTMFYKHSESGKISILIVYVDDIILTGDDPKELADLREKMARDFEIKDLGVLKYFLGMEFARSKEGIFVNQRKYILDLLKETGFLGCKAAETPIEVNLKLNPAKAEDVIDREKFQRLVGKLIYLSHTRPDIAFAVSMVSQFMHSPGQEHFDAAYRILRYLKGTPGKGLMFRKRDNLQIEVYTDADWAGSSTDRRSTSGYCTFIGGNLVTWRSKKQSVVARSSAEAEFRSLAHGICEAIWIKRLFSDLKIPVSLPIKIYCDNKAAISIAHNPVLHDRTKHIEVDKHFIKEKIESGVICVPYVPTAQQIADILTKGLHKGHFELLVSKLAMEDIYKPA</sequence>
<name>A0ACB8MLN3_CITSI</name>
<keyword evidence="1" id="KW-0418">Kinase</keyword>
<organism evidence="1 2">
    <name type="scientific">Citrus sinensis</name>
    <name type="common">Sweet orange</name>
    <name type="synonym">Citrus aurantium var. sinensis</name>
    <dbReference type="NCBI Taxonomy" id="2711"/>
    <lineage>
        <taxon>Eukaryota</taxon>
        <taxon>Viridiplantae</taxon>
        <taxon>Streptophyta</taxon>
        <taxon>Embryophyta</taxon>
        <taxon>Tracheophyta</taxon>
        <taxon>Spermatophyta</taxon>
        <taxon>Magnoliopsida</taxon>
        <taxon>eudicotyledons</taxon>
        <taxon>Gunneridae</taxon>
        <taxon>Pentapetalae</taxon>
        <taxon>rosids</taxon>
        <taxon>malvids</taxon>
        <taxon>Sapindales</taxon>
        <taxon>Rutaceae</taxon>
        <taxon>Aurantioideae</taxon>
        <taxon>Citrus</taxon>
    </lineage>
</organism>
<comment type="caution">
    <text evidence="1">The sequence shown here is derived from an EMBL/GenBank/DDBJ whole genome shotgun (WGS) entry which is preliminary data.</text>
</comment>
<accession>A0ACB8MLN3</accession>
<evidence type="ECO:0000313" key="2">
    <source>
        <dbReference type="Proteomes" id="UP000829398"/>
    </source>
</evidence>